<name>A0A6L3SSF0_9HYPH</name>
<dbReference type="EMBL" id="VZZK01000066">
    <property type="protein sequence ID" value="KAB1070247.1"/>
    <property type="molecule type" value="Genomic_DNA"/>
</dbReference>
<organism evidence="1 2">
    <name type="scientific">Methylobacterium soli</name>
    <dbReference type="NCBI Taxonomy" id="553447"/>
    <lineage>
        <taxon>Bacteria</taxon>
        <taxon>Pseudomonadati</taxon>
        <taxon>Pseudomonadota</taxon>
        <taxon>Alphaproteobacteria</taxon>
        <taxon>Hyphomicrobiales</taxon>
        <taxon>Methylobacteriaceae</taxon>
        <taxon>Methylobacterium</taxon>
    </lineage>
</organism>
<evidence type="ECO:0000313" key="2">
    <source>
        <dbReference type="Proteomes" id="UP000474159"/>
    </source>
</evidence>
<dbReference type="AlphaFoldDB" id="A0A6L3SSF0"/>
<dbReference type="OrthoDB" id="9781691at2"/>
<reference evidence="1 2" key="1">
    <citation type="submission" date="2019-09" db="EMBL/GenBank/DDBJ databases">
        <title>YIM 48816 draft genome.</title>
        <authorList>
            <person name="Jiang L."/>
        </authorList>
    </citation>
    <scope>NUCLEOTIDE SEQUENCE [LARGE SCALE GENOMIC DNA]</scope>
    <source>
        <strain evidence="1 2">YIM 48816</strain>
    </source>
</reference>
<keyword evidence="2" id="KW-1185">Reference proteome</keyword>
<dbReference type="RefSeq" id="WP_151005378.1">
    <property type="nucleotide sequence ID" value="NZ_VZZK01000066.1"/>
</dbReference>
<comment type="caution">
    <text evidence="1">The sequence shown here is derived from an EMBL/GenBank/DDBJ whole genome shotgun (WGS) entry which is preliminary data.</text>
</comment>
<dbReference type="Proteomes" id="UP000474159">
    <property type="component" value="Unassembled WGS sequence"/>
</dbReference>
<accession>A0A6L3SSF0</accession>
<protein>
    <submittedName>
        <fullName evidence="1">Uncharacterized protein</fullName>
    </submittedName>
</protein>
<proteinExistence type="predicted"/>
<evidence type="ECO:0000313" key="1">
    <source>
        <dbReference type="EMBL" id="KAB1070247.1"/>
    </source>
</evidence>
<sequence>MAGERTIRGTVADQNQTALPGHEVQAFDRDLPSLERRRGTGPRLLGRQATDAEGRFEIAYGPEQFGDAEGFSGRGEAAADISFRVFDRSGREQPIRSIQALGREYRRGDIIFNAPGELQVGIALDAEVQGGRSEFERLVAAIDPVISEVPLTELTREDIAFLLNEVADGEVQNVREHIEVLRWCAHFGEATGLAMEAFYGWARTGTPELWGQLPPLDAQAARSDLAVRLLDTLAATEEEALVAALLRAVDASLIPAMDAARAKALARGLRGRLRATVEQMLQLQDEGSGHALAGYTVATRLSAAEGHDLGTDVTDGAGVFSVTVPAATGPEGTTALTFRIRGDGIADAVEVGLTLRPDADAVVPIRVTLPATGTTLGELRQDPNLSLSEAVLVTLADKHDIRSLADIRRKGGLFRMEAVDGLAPPAARRLDALADLERLAGAPDEMRKLADSRYASVQKIAESARDRFVGTMTAADVGIDVARATELHIAAVAQTEMLNQIFAGIAAEYGDGAQPLSGDALKLDNLTAFSVRR</sequence>
<gene>
    <name evidence="1" type="ORF">F6X53_30315</name>
</gene>